<dbReference type="AlphaFoldDB" id="A0A6N2JYH6"/>
<organism evidence="1">
    <name type="scientific">Salix viminalis</name>
    <name type="common">Common osier</name>
    <name type="synonym">Basket willow</name>
    <dbReference type="NCBI Taxonomy" id="40686"/>
    <lineage>
        <taxon>Eukaryota</taxon>
        <taxon>Viridiplantae</taxon>
        <taxon>Streptophyta</taxon>
        <taxon>Embryophyta</taxon>
        <taxon>Tracheophyta</taxon>
        <taxon>Spermatophyta</taxon>
        <taxon>Magnoliopsida</taxon>
        <taxon>eudicotyledons</taxon>
        <taxon>Gunneridae</taxon>
        <taxon>Pentapetalae</taxon>
        <taxon>rosids</taxon>
        <taxon>fabids</taxon>
        <taxon>Malpighiales</taxon>
        <taxon>Salicaceae</taxon>
        <taxon>Saliceae</taxon>
        <taxon>Salix</taxon>
    </lineage>
</organism>
<name>A0A6N2JYH6_SALVM</name>
<proteinExistence type="predicted"/>
<dbReference type="EMBL" id="CAADRP010000001">
    <property type="protein sequence ID" value="VFU19832.1"/>
    <property type="molecule type" value="Genomic_DNA"/>
</dbReference>
<evidence type="ECO:0000313" key="1">
    <source>
        <dbReference type="EMBL" id="VFU19832.1"/>
    </source>
</evidence>
<accession>A0A6N2JYH6</accession>
<reference evidence="1" key="1">
    <citation type="submission" date="2019-03" db="EMBL/GenBank/DDBJ databases">
        <authorList>
            <person name="Mank J."/>
            <person name="Almeida P."/>
        </authorList>
    </citation>
    <scope>NUCLEOTIDE SEQUENCE</scope>
    <source>
        <strain evidence="1">78183</strain>
    </source>
</reference>
<sequence>MECCSTLTSSSTFLSTLSYPYKGKQGRL</sequence>
<gene>
    <name evidence="1" type="ORF">SVIM_LOCUS841</name>
</gene>
<protein>
    <submittedName>
        <fullName evidence="1">Uncharacterized protein</fullName>
    </submittedName>
</protein>